<name>A0ABY3N139_9GAMM</name>
<evidence type="ECO:0000313" key="2">
    <source>
        <dbReference type="Proteomes" id="UP000815846"/>
    </source>
</evidence>
<keyword evidence="2" id="KW-1185">Reference proteome</keyword>
<proteinExistence type="predicted"/>
<evidence type="ECO:0000313" key="1">
    <source>
        <dbReference type="EMBL" id="TYK66972.1"/>
    </source>
</evidence>
<dbReference type="Proteomes" id="UP000815846">
    <property type="component" value="Unassembled WGS sequence"/>
</dbReference>
<accession>A0ABY3N139</accession>
<organism evidence="1 2">
    <name type="scientific">Colwellia echini</name>
    <dbReference type="NCBI Taxonomy" id="1982103"/>
    <lineage>
        <taxon>Bacteria</taxon>
        <taxon>Pseudomonadati</taxon>
        <taxon>Pseudomonadota</taxon>
        <taxon>Gammaproteobacteria</taxon>
        <taxon>Alteromonadales</taxon>
        <taxon>Colwelliaceae</taxon>
        <taxon>Colwellia</taxon>
    </lineage>
</organism>
<dbReference type="RefSeq" id="WP_101343123.1">
    <property type="nucleotide sequence ID" value="NZ_PJAI02000001.1"/>
</dbReference>
<gene>
    <name evidence="1" type="ORF">CWS31_000030</name>
</gene>
<reference evidence="1 2" key="1">
    <citation type="submission" date="2019-08" db="EMBL/GenBank/DDBJ databases">
        <title>Microbe sample from Colwellia echini.</title>
        <authorList>
            <person name="Christiansen L."/>
            <person name="Pathiraja D."/>
            <person name="Schultz-Johansen M."/>
            <person name="Choi I.-G."/>
            <person name="Stougaard P."/>
        </authorList>
    </citation>
    <scope>NUCLEOTIDE SEQUENCE [LARGE SCALE GENOMIC DNA]</scope>
    <source>
        <strain evidence="1 2">A3</strain>
    </source>
</reference>
<sequence>MKLTISAAKKKYLVLLSAALIFLIGCGVENKENEAKVETKVRLTHGIDTSAGDVSSYIITTPNATYFLEKKGGGLSSMLDIDGVDWLGFHNEKGSGHKGEYRGFPNAIHKQDGNYFHALNAGTDLSTSVVDIESKQHVRITFTSGNKQWQGQWDFYPDRLDFTMSKVSEGYRYWVQYEGVPYGEMDRTDFWFSSADDKPHLIDETFEGDLPSPEWIAFGDANSPRMLYLLHHQDDNHPDNYVSRPDMTVFGFGRSGKEKYLDTPQTFSLGFVESTTYGQVKDAVTKLIN</sequence>
<comment type="caution">
    <text evidence="1">The sequence shown here is derived from an EMBL/GenBank/DDBJ whole genome shotgun (WGS) entry which is preliminary data.</text>
</comment>
<dbReference type="PROSITE" id="PS51257">
    <property type="entry name" value="PROKAR_LIPOPROTEIN"/>
    <property type="match status" value="1"/>
</dbReference>
<dbReference type="EMBL" id="PJAI02000001">
    <property type="protein sequence ID" value="TYK66972.1"/>
    <property type="molecule type" value="Genomic_DNA"/>
</dbReference>
<protein>
    <submittedName>
        <fullName evidence="1">Uncharacterized protein</fullName>
    </submittedName>
</protein>